<dbReference type="PROSITE" id="PS51257">
    <property type="entry name" value="PROKAR_LIPOPROTEIN"/>
    <property type="match status" value="1"/>
</dbReference>
<feature type="region of interest" description="Disordered" evidence="1">
    <location>
        <begin position="248"/>
        <end position="275"/>
    </location>
</feature>
<dbReference type="Proteomes" id="UP001165293">
    <property type="component" value="Unassembled WGS sequence"/>
</dbReference>
<evidence type="ECO:0000313" key="2">
    <source>
        <dbReference type="EMBL" id="MCC8363110.1"/>
    </source>
</evidence>
<gene>
    <name evidence="2" type="ORF">LK996_08485</name>
</gene>
<keyword evidence="3" id="KW-1185">Reference proteome</keyword>
<sequence>MRKTFAIAGLALVLASCGDKPQPPSAPRANAPTAPATDVDASRAWLVRALTCGDRAFLLTDVKEQRARLGHLAGTTCEPASTGTPLRCAITPSLRIGQADIAWFVVGGPSQDLATIILPAPPEALRTSISAGAGALSPSTDLGDTTLQCALTDNALAPGAIAGTVKRDGDPSASVRVCAFELAEGMPTCIRTAQGERTFRLEVPRGDYLVFAIPGDVPESRVGFTDCEGDATDAPCAHELKVVVVRAGETTEGIDPSDLRSRDEASDWPQPPPSD</sequence>
<evidence type="ECO:0000313" key="3">
    <source>
        <dbReference type="Proteomes" id="UP001165293"/>
    </source>
</evidence>
<evidence type="ECO:0008006" key="4">
    <source>
        <dbReference type="Google" id="ProtNLM"/>
    </source>
</evidence>
<accession>A0ABS8JHM8</accession>
<comment type="caution">
    <text evidence="2">The sequence shown here is derived from an EMBL/GenBank/DDBJ whole genome shotgun (WGS) entry which is preliminary data.</text>
</comment>
<dbReference type="EMBL" id="JAJGAK010000001">
    <property type="protein sequence ID" value="MCC8363110.1"/>
    <property type="molecule type" value="Genomic_DNA"/>
</dbReference>
<organism evidence="2 3">
    <name type="scientific">Noviluteimonas lactosilytica</name>
    <dbReference type="NCBI Taxonomy" id="2888523"/>
    <lineage>
        <taxon>Bacteria</taxon>
        <taxon>Pseudomonadati</taxon>
        <taxon>Pseudomonadota</taxon>
        <taxon>Gammaproteobacteria</taxon>
        <taxon>Lysobacterales</taxon>
        <taxon>Lysobacteraceae</taxon>
        <taxon>Noviluteimonas</taxon>
    </lineage>
</organism>
<evidence type="ECO:0000256" key="1">
    <source>
        <dbReference type="SAM" id="MobiDB-lite"/>
    </source>
</evidence>
<proteinExistence type="predicted"/>
<reference evidence="2" key="1">
    <citation type="submission" date="2021-10" db="EMBL/GenBank/DDBJ databases">
        <authorList>
            <person name="Lyu M."/>
            <person name="Wang X."/>
            <person name="Meng X."/>
            <person name="Xu K."/>
        </authorList>
    </citation>
    <scope>NUCLEOTIDE SEQUENCE</scope>
    <source>
        <strain evidence="2">A6</strain>
    </source>
</reference>
<name>A0ABS8JHM8_9GAMM</name>
<dbReference type="RefSeq" id="WP_230526660.1">
    <property type="nucleotide sequence ID" value="NZ_JAJGAK010000001.1"/>
</dbReference>
<protein>
    <recommendedName>
        <fullName evidence="4">Carboxypeptidase regulatory-like domain-containing protein</fullName>
    </recommendedName>
</protein>